<dbReference type="Pfam" id="PF08783">
    <property type="entry name" value="DWNN"/>
    <property type="match status" value="1"/>
</dbReference>
<name>A0A5J9WH06_9POAL</name>
<protein>
    <recommendedName>
        <fullName evidence="7">DWNN domain-containing protein</fullName>
    </recommendedName>
</protein>
<organism evidence="8 9">
    <name type="scientific">Eragrostis curvula</name>
    <name type="common">weeping love grass</name>
    <dbReference type="NCBI Taxonomy" id="38414"/>
    <lineage>
        <taxon>Eukaryota</taxon>
        <taxon>Viridiplantae</taxon>
        <taxon>Streptophyta</taxon>
        <taxon>Embryophyta</taxon>
        <taxon>Tracheophyta</taxon>
        <taxon>Spermatophyta</taxon>
        <taxon>Magnoliopsida</taxon>
        <taxon>Liliopsida</taxon>
        <taxon>Poales</taxon>
        <taxon>Poaceae</taxon>
        <taxon>PACMAD clade</taxon>
        <taxon>Chloridoideae</taxon>
        <taxon>Eragrostideae</taxon>
        <taxon>Eragrostidinae</taxon>
        <taxon>Eragrostis</taxon>
    </lineage>
</organism>
<dbReference type="PROSITE" id="PS51282">
    <property type="entry name" value="DWNN"/>
    <property type="match status" value="1"/>
</dbReference>
<proteinExistence type="predicted"/>
<dbReference type="GO" id="GO:0006511">
    <property type="term" value="P:ubiquitin-dependent protein catabolic process"/>
    <property type="evidence" value="ECO:0007669"/>
    <property type="project" value="TreeGrafter"/>
</dbReference>
<feature type="region of interest" description="Disordered" evidence="6">
    <location>
        <begin position="284"/>
        <end position="358"/>
    </location>
</feature>
<feature type="region of interest" description="Disordered" evidence="6">
    <location>
        <begin position="88"/>
        <end position="117"/>
    </location>
</feature>
<feature type="compositionally biased region" description="Polar residues" evidence="6">
    <location>
        <begin position="295"/>
        <end position="304"/>
    </location>
</feature>
<dbReference type="GO" id="GO:0008270">
    <property type="term" value="F:zinc ion binding"/>
    <property type="evidence" value="ECO:0007669"/>
    <property type="project" value="UniProtKB-KW"/>
</dbReference>
<evidence type="ECO:0000256" key="5">
    <source>
        <dbReference type="ARBA" id="ARBA00023242"/>
    </source>
</evidence>
<dbReference type="SUPFAM" id="SSF57850">
    <property type="entry name" value="RING/U-box"/>
    <property type="match status" value="1"/>
</dbReference>
<accession>A0A5J9WH06</accession>
<evidence type="ECO:0000256" key="3">
    <source>
        <dbReference type="ARBA" id="ARBA00022771"/>
    </source>
</evidence>
<sequence length="444" mass="47129">MAVYYRYRSGVDTFSVPVETPSISVANLKRLILGTSRHGHGRTRGRGPRENVALSDARTGEEYTDDGALVPRSSTVVVRRVAGPPAETITVAPSAPPPKAAQQDSDGKSCSSAEDDEDKAISAVIDAAQLTWEGHRPSQGWRRYDGRRGAQEQIAPPAGYVCHRCRVPGHFIQHCPTNGDPRFDFGSRASSTANLPAPEPESTVPDDGVPPELHCKICKKVMADAVVTGRCCFDSFCNACIRGHVVATSKCVCGAQARADDLIPNQTLRTTITNMLPTRAAAGASVGIGTDKQRSSAGSNAKPTSQSPSASQESRSHVTAACSEHSDNGSASSTSKSAAREPRTKQTTAESPHQSMACPEQFGYGGPFGPACYDPFFGGMGMPWAPDPYAYYGVPCGGVYPIVPVPTGYHDGGHGRKRTTGRDDRRLEEPGVKRRCGSRSAIAV</sequence>
<dbReference type="Gene3D" id="3.10.20.90">
    <property type="entry name" value="Phosphatidylinositol 3-kinase Catalytic Subunit, Chain A, domain 1"/>
    <property type="match status" value="1"/>
</dbReference>
<evidence type="ECO:0000259" key="7">
    <source>
        <dbReference type="PROSITE" id="PS51282"/>
    </source>
</evidence>
<comment type="subcellular location">
    <subcellularLocation>
        <location evidence="1">Nucleus</location>
    </subcellularLocation>
</comment>
<dbReference type="Proteomes" id="UP000324897">
    <property type="component" value="Chromosome 5"/>
</dbReference>
<dbReference type="SMART" id="SM01180">
    <property type="entry name" value="DWNN"/>
    <property type="match status" value="1"/>
</dbReference>
<dbReference type="GO" id="GO:0006397">
    <property type="term" value="P:mRNA processing"/>
    <property type="evidence" value="ECO:0007669"/>
    <property type="project" value="InterPro"/>
</dbReference>
<dbReference type="InterPro" id="IPR025829">
    <property type="entry name" value="Zn_knuckle_CX2CX3GHX4C"/>
</dbReference>
<keyword evidence="3" id="KW-0863">Zinc-finger</keyword>
<evidence type="ECO:0000313" key="8">
    <source>
        <dbReference type="EMBL" id="TVU47157.1"/>
    </source>
</evidence>
<feature type="compositionally biased region" description="Polar residues" evidence="6">
    <location>
        <begin position="328"/>
        <end position="337"/>
    </location>
</feature>
<dbReference type="GO" id="GO:0016567">
    <property type="term" value="P:protein ubiquitination"/>
    <property type="evidence" value="ECO:0007669"/>
    <property type="project" value="InterPro"/>
</dbReference>
<dbReference type="Pfam" id="PF13696">
    <property type="entry name" value="zf-CCHC_2"/>
    <property type="match status" value="1"/>
</dbReference>
<feature type="compositionally biased region" description="Polar residues" evidence="6">
    <location>
        <begin position="102"/>
        <end position="112"/>
    </location>
</feature>
<keyword evidence="5" id="KW-0539">Nucleus</keyword>
<dbReference type="Gene3D" id="4.10.60.10">
    <property type="entry name" value="Zinc finger, CCHC-type"/>
    <property type="match status" value="1"/>
</dbReference>
<dbReference type="Gramene" id="TVU47157">
    <property type="protein sequence ID" value="TVU47157"/>
    <property type="gene ID" value="EJB05_06744"/>
</dbReference>
<dbReference type="AlphaFoldDB" id="A0A5J9WH06"/>
<dbReference type="GO" id="GO:0061630">
    <property type="term" value="F:ubiquitin protein ligase activity"/>
    <property type="evidence" value="ECO:0007669"/>
    <property type="project" value="InterPro"/>
</dbReference>
<feature type="non-terminal residue" evidence="8">
    <location>
        <position position="1"/>
    </location>
</feature>
<dbReference type="PANTHER" id="PTHR15439:SF16">
    <property type="entry name" value="OS03G0335100 PROTEIN"/>
    <property type="match status" value="1"/>
</dbReference>
<evidence type="ECO:0000256" key="6">
    <source>
        <dbReference type="SAM" id="MobiDB-lite"/>
    </source>
</evidence>
<evidence type="ECO:0000256" key="2">
    <source>
        <dbReference type="ARBA" id="ARBA00022723"/>
    </source>
</evidence>
<comment type="caution">
    <text evidence="8">The sequence shown here is derived from an EMBL/GenBank/DDBJ whole genome shotgun (WGS) entry which is preliminary data.</text>
</comment>
<feature type="compositionally biased region" description="Polar residues" evidence="6">
    <location>
        <begin position="345"/>
        <end position="354"/>
    </location>
</feature>
<gene>
    <name evidence="8" type="ORF">EJB05_06744</name>
</gene>
<dbReference type="PANTHER" id="PTHR15439">
    <property type="entry name" value="RETINOBLASTOMA-BINDING PROTEIN 6"/>
    <property type="match status" value="1"/>
</dbReference>
<reference evidence="8 9" key="1">
    <citation type="journal article" date="2019" name="Sci. Rep.">
        <title>A high-quality genome of Eragrostis curvula grass provides insights into Poaceae evolution and supports new strategies to enhance forage quality.</title>
        <authorList>
            <person name="Carballo J."/>
            <person name="Santos B.A.C.M."/>
            <person name="Zappacosta D."/>
            <person name="Garbus I."/>
            <person name="Selva J.P."/>
            <person name="Gallo C.A."/>
            <person name="Diaz A."/>
            <person name="Albertini E."/>
            <person name="Caccamo M."/>
            <person name="Echenique V."/>
        </authorList>
    </citation>
    <scope>NUCLEOTIDE SEQUENCE [LARGE SCALE GENOMIC DNA]</scope>
    <source>
        <strain evidence="9">cv. Victoria</strain>
        <tissue evidence="8">Leaf</tissue>
    </source>
</reference>
<dbReference type="InterPro" id="IPR014891">
    <property type="entry name" value="DWNN_domain"/>
</dbReference>
<feature type="domain" description="DWNN" evidence="7">
    <location>
        <begin position="3"/>
        <end position="82"/>
    </location>
</feature>
<dbReference type="OrthoDB" id="688450at2759"/>
<keyword evidence="2" id="KW-0479">Metal-binding</keyword>
<dbReference type="InterPro" id="IPR033489">
    <property type="entry name" value="RBBP6"/>
</dbReference>
<feature type="region of interest" description="Disordered" evidence="6">
    <location>
        <begin position="410"/>
        <end position="444"/>
    </location>
</feature>
<feature type="compositionally biased region" description="Basic and acidic residues" evidence="6">
    <location>
        <begin position="420"/>
        <end position="432"/>
    </location>
</feature>
<keyword evidence="4" id="KW-0862">Zinc</keyword>
<evidence type="ECO:0000256" key="4">
    <source>
        <dbReference type="ARBA" id="ARBA00022833"/>
    </source>
</evidence>
<keyword evidence="9" id="KW-1185">Reference proteome</keyword>
<evidence type="ECO:0000313" key="9">
    <source>
        <dbReference type="Proteomes" id="UP000324897"/>
    </source>
</evidence>
<dbReference type="Gene3D" id="3.30.40.10">
    <property type="entry name" value="Zinc/RING finger domain, C3HC4 (zinc finger)"/>
    <property type="match status" value="1"/>
</dbReference>
<dbReference type="GO" id="GO:0005634">
    <property type="term" value="C:nucleus"/>
    <property type="evidence" value="ECO:0007669"/>
    <property type="project" value="UniProtKB-SubCell"/>
</dbReference>
<dbReference type="InterPro" id="IPR013083">
    <property type="entry name" value="Znf_RING/FYVE/PHD"/>
</dbReference>
<evidence type="ECO:0000256" key="1">
    <source>
        <dbReference type="ARBA" id="ARBA00004123"/>
    </source>
</evidence>
<dbReference type="EMBL" id="RWGY01000004">
    <property type="protein sequence ID" value="TVU47157.1"/>
    <property type="molecule type" value="Genomic_DNA"/>
</dbReference>